<reference evidence="1" key="2">
    <citation type="submission" date="2014-03" db="EMBL/GenBank/DDBJ databases">
        <authorList>
            <person name="Genoscope - CEA"/>
        </authorList>
    </citation>
    <scope>NUCLEOTIDE SEQUENCE</scope>
</reference>
<dbReference type="PANTHER" id="PTHR23019">
    <property type="entry name" value="NUCLEAR PORE MEMBRANE GLYCOPROTEIN GP210-RELATED"/>
    <property type="match status" value="1"/>
</dbReference>
<dbReference type="Proteomes" id="UP000193380">
    <property type="component" value="Unassembled WGS sequence"/>
</dbReference>
<sequence>MNLKLSVTSDIVSLQALSDLSEKDPAIFLVKGLAIGQTSVSAMLVDRTERKIVSAPQKIEVFPPFKLISRKMSDNQSNDPVSHVYQEWPTTQRTSNKLDTTVGSIGVNMGQHPCGTLSTPCRVHTPTN</sequence>
<dbReference type="PaxDb" id="8022-A0A060XC36"/>
<reference evidence="1" key="1">
    <citation type="journal article" date="2014" name="Nat. Commun.">
        <title>The rainbow trout genome provides novel insights into evolution after whole-genome duplication in vertebrates.</title>
        <authorList>
            <person name="Berthelot C."/>
            <person name="Brunet F."/>
            <person name="Chalopin D."/>
            <person name="Juanchich A."/>
            <person name="Bernard M."/>
            <person name="Noel B."/>
            <person name="Bento P."/>
            <person name="Da Silva C."/>
            <person name="Labadie K."/>
            <person name="Alberti A."/>
            <person name="Aury J.M."/>
            <person name="Louis A."/>
            <person name="Dehais P."/>
            <person name="Bardou P."/>
            <person name="Montfort J."/>
            <person name="Klopp C."/>
            <person name="Cabau C."/>
            <person name="Gaspin C."/>
            <person name="Thorgaard G.H."/>
            <person name="Boussaha M."/>
            <person name="Quillet E."/>
            <person name="Guyomard R."/>
            <person name="Galiana D."/>
            <person name="Bobe J."/>
            <person name="Volff J.N."/>
            <person name="Genet C."/>
            <person name="Wincker P."/>
            <person name="Jaillon O."/>
            <person name="Roest Crollius H."/>
            <person name="Guiguen Y."/>
        </authorList>
    </citation>
    <scope>NUCLEOTIDE SEQUENCE [LARGE SCALE GENOMIC DNA]</scope>
</reference>
<dbReference type="GO" id="GO:0005643">
    <property type="term" value="C:nuclear pore"/>
    <property type="evidence" value="ECO:0007669"/>
    <property type="project" value="TreeGrafter"/>
</dbReference>
<evidence type="ECO:0000313" key="1">
    <source>
        <dbReference type="EMBL" id="CDQ77046.1"/>
    </source>
</evidence>
<name>A0A060XC36_ONCMY</name>
<accession>A0A060XC36</accession>
<dbReference type="STRING" id="8022.A0A060XC36"/>
<dbReference type="InterPro" id="IPR045197">
    <property type="entry name" value="NUP210-like"/>
</dbReference>
<protein>
    <submittedName>
        <fullName evidence="1">Uncharacterized protein</fullName>
    </submittedName>
</protein>
<proteinExistence type="predicted"/>
<gene>
    <name evidence="1" type="ORF">GSONMT00046962001</name>
</gene>
<evidence type="ECO:0000313" key="2">
    <source>
        <dbReference type="Proteomes" id="UP000193380"/>
    </source>
</evidence>
<dbReference type="EMBL" id="FR905198">
    <property type="protein sequence ID" value="CDQ77046.1"/>
    <property type="molecule type" value="Genomic_DNA"/>
</dbReference>
<dbReference type="AlphaFoldDB" id="A0A060XC36"/>
<organism evidence="1 2">
    <name type="scientific">Oncorhynchus mykiss</name>
    <name type="common">Rainbow trout</name>
    <name type="synonym">Salmo gairdneri</name>
    <dbReference type="NCBI Taxonomy" id="8022"/>
    <lineage>
        <taxon>Eukaryota</taxon>
        <taxon>Metazoa</taxon>
        <taxon>Chordata</taxon>
        <taxon>Craniata</taxon>
        <taxon>Vertebrata</taxon>
        <taxon>Euteleostomi</taxon>
        <taxon>Actinopterygii</taxon>
        <taxon>Neopterygii</taxon>
        <taxon>Teleostei</taxon>
        <taxon>Protacanthopterygii</taxon>
        <taxon>Salmoniformes</taxon>
        <taxon>Salmonidae</taxon>
        <taxon>Salmoninae</taxon>
        <taxon>Oncorhynchus</taxon>
    </lineage>
</organism>
<dbReference type="PANTHER" id="PTHR23019:SF2">
    <property type="entry name" value="NUCLEAR PORE MEMBRANE GLYCOPROTEIN 210"/>
    <property type="match status" value="1"/>
</dbReference>